<reference evidence="1 2" key="1">
    <citation type="submission" date="2016-12" db="EMBL/GenBank/DDBJ databases">
        <authorList>
            <person name="Song W.-J."/>
            <person name="Kurnit D.M."/>
        </authorList>
    </citation>
    <scope>NUCLEOTIDE SEQUENCE [LARGE SCALE GENOMIC DNA]</scope>
    <source>
        <strain evidence="1 2">STM7296</strain>
    </source>
</reference>
<accession>A0A1N7S089</accession>
<proteinExistence type="predicted"/>
<organism evidence="1 2">
    <name type="scientific">Paraburkholderia ribeironis</name>
    <dbReference type="NCBI Taxonomy" id="1247936"/>
    <lineage>
        <taxon>Bacteria</taxon>
        <taxon>Pseudomonadati</taxon>
        <taxon>Pseudomonadota</taxon>
        <taxon>Betaproteobacteria</taxon>
        <taxon>Burkholderiales</taxon>
        <taxon>Burkholderiaceae</taxon>
        <taxon>Paraburkholderia</taxon>
    </lineage>
</organism>
<dbReference type="Proteomes" id="UP000187012">
    <property type="component" value="Unassembled WGS sequence"/>
</dbReference>
<gene>
    <name evidence="1" type="ORF">BN2475_270083</name>
</gene>
<name>A0A1N7S089_9BURK</name>
<sequence length="53" mass="5446">MKVLSRVAGVGNQLYPKTPGGLTRLEIRVAVAVVVVAAVGTDSPRNGRSARSA</sequence>
<evidence type="ECO:0000313" key="2">
    <source>
        <dbReference type="Proteomes" id="UP000187012"/>
    </source>
</evidence>
<dbReference type="EMBL" id="CYGX02000027">
    <property type="protein sequence ID" value="SIT40744.1"/>
    <property type="molecule type" value="Genomic_DNA"/>
</dbReference>
<dbReference type="AlphaFoldDB" id="A0A1N7S089"/>
<dbReference type="STRING" id="1247936.BN2475_270083"/>
<keyword evidence="2" id="KW-1185">Reference proteome</keyword>
<evidence type="ECO:0000313" key="1">
    <source>
        <dbReference type="EMBL" id="SIT40744.1"/>
    </source>
</evidence>
<protein>
    <submittedName>
        <fullName evidence="1">Uncharacterized protein</fullName>
    </submittedName>
</protein>